<dbReference type="Pfam" id="PF03151">
    <property type="entry name" value="TPT"/>
    <property type="match status" value="1"/>
</dbReference>
<keyword evidence="1" id="KW-1133">Transmembrane helix</keyword>
<dbReference type="InterPro" id="IPR004853">
    <property type="entry name" value="Sugar_P_trans_dom"/>
</dbReference>
<dbReference type="PhylomeDB" id="B4R3T6"/>
<evidence type="ECO:0000313" key="4">
    <source>
        <dbReference type="Proteomes" id="UP000000304"/>
    </source>
</evidence>
<reference evidence="3 4" key="1">
    <citation type="journal article" date="2007" name="Nature">
        <title>Evolution of genes and genomes on the Drosophila phylogeny.</title>
        <authorList>
            <consortium name="Drosophila 12 Genomes Consortium"/>
            <person name="Clark A.G."/>
            <person name="Eisen M.B."/>
            <person name="Smith D.R."/>
            <person name="Bergman C.M."/>
            <person name="Oliver B."/>
            <person name="Markow T.A."/>
            <person name="Kaufman T.C."/>
            <person name="Kellis M."/>
            <person name="Gelbart W."/>
            <person name="Iyer V.N."/>
            <person name="Pollard D.A."/>
            <person name="Sackton T.B."/>
            <person name="Larracuente A.M."/>
            <person name="Singh N.D."/>
            <person name="Abad J.P."/>
            <person name="Abt D.N."/>
            <person name="Adryan B."/>
            <person name="Aguade M."/>
            <person name="Akashi H."/>
            <person name="Anderson W.W."/>
            <person name="Aquadro C.F."/>
            <person name="Ardell D.H."/>
            <person name="Arguello R."/>
            <person name="Artieri C.G."/>
            <person name="Barbash D.A."/>
            <person name="Barker D."/>
            <person name="Barsanti P."/>
            <person name="Batterham P."/>
            <person name="Batzoglou S."/>
            <person name="Begun D."/>
            <person name="Bhutkar A."/>
            <person name="Blanco E."/>
            <person name="Bosak S.A."/>
            <person name="Bradley R.K."/>
            <person name="Brand A.D."/>
            <person name="Brent M.R."/>
            <person name="Brooks A.N."/>
            <person name="Brown R.H."/>
            <person name="Butlin R.K."/>
            <person name="Caggese C."/>
            <person name="Calvi B.R."/>
            <person name="Bernardo de Carvalho A."/>
            <person name="Caspi A."/>
            <person name="Castrezana S."/>
            <person name="Celniker S.E."/>
            <person name="Chang J.L."/>
            <person name="Chapple C."/>
            <person name="Chatterji S."/>
            <person name="Chinwalla A."/>
            <person name="Civetta A."/>
            <person name="Clifton S.W."/>
            <person name="Comeron J.M."/>
            <person name="Costello J.C."/>
            <person name="Coyne J.A."/>
            <person name="Daub J."/>
            <person name="David R.G."/>
            <person name="Delcher A.L."/>
            <person name="Delehaunty K."/>
            <person name="Do C.B."/>
            <person name="Ebling H."/>
            <person name="Edwards K."/>
            <person name="Eickbush T."/>
            <person name="Evans J.D."/>
            <person name="Filipski A."/>
            <person name="Findeiss S."/>
            <person name="Freyhult E."/>
            <person name="Fulton L."/>
            <person name="Fulton R."/>
            <person name="Garcia A.C."/>
            <person name="Gardiner A."/>
            <person name="Garfield D.A."/>
            <person name="Garvin B.E."/>
            <person name="Gibson G."/>
            <person name="Gilbert D."/>
            <person name="Gnerre S."/>
            <person name="Godfrey J."/>
            <person name="Good R."/>
            <person name="Gotea V."/>
            <person name="Gravely B."/>
            <person name="Greenberg A.J."/>
            <person name="Griffiths-Jones S."/>
            <person name="Gross S."/>
            <person name="Guigo R."/>
            <person name="Gustafson E.A."/>
            <person name="Haerty W."/>
            <person name="Hahn M.W."/>
            <person name="Halligan D.L."/>
            <person name="Halpern A.L."/>
            <person name="Halter G.M."/>
            <person name="Han M.V."/>
            <person name="Heger A."/>
            <person name="Hillier L."/>
            <person name="Hinrichs A.S."/>
            <person name="Holmes I."/>
            <person name="Hoskins R.A."/>
            <person name="Hubisz M.J."/>
            <person name="Hultmark D."/>
            <person name="Huntley M.A."/>
            <person name="Jaffe D.B."/>
            <person name="Jagadeeshan S."/>
            <person name="Jeck W.R."/>
            <person name="Johnson J."/>
            <person name="Jones C.D."/>
            <person name="Jordan W.C."/>
            <person name="Karpen G.H."/>
            <person name="Kataoka E."/>
            <person name="Keightley P.D."/>
            <person name="Kheradpour P."/>
            <person name="Kirkness E.F."/>
            <person name="Koerich L.B."/>
            <person name="Kristiansen K."/>
            <person name="Kudrna D."/>
            <person name="Kulathinal R.J."/>
            <person name="Kumar S."/>
            <person name="Kwok R."/>
            <person name="Lander E."/>
            <person name="Langley C.H."/>
            <person name="Lapoint R."/>
            <person name="Lazzaro B.P."/>
            <person name="Lee S.J."/>
            <person name="Levesque L."/>
            <person name="Li R."/>
            <person name="Lin C.F."/>
            <person name="Lin M.F."/>
            <person name="Lindblad-Toh K."/>
            <person name="Llopart A."/>
            <person name="Long M."/>
            <person name="Low L."/>
            <person name="Lozovsky E."/>
            <person name="Lu J."/>
            <person name="Luo M."/>
            <person name="Machado C.A."/>
            <person name="Makalowski W."/>
            <person name="Marzo M."/>
            <person name="Matsuda M."/>
            <person name="Matzkin L."/>
            <person name="McAllister B."/>
            <person name="McBride C.S."/>
            <person name="McKernan B."/>
            <person name="McKernan K."/>
            <person name="Mendez-Lago M."/>
            <person name="Minx P."/>
            <person name="Mollenhauer M.U."/>
            <person name="Montooth K."/>
            <person name="Mount S.M."/>
            <person name="Mu X."/>
            <person name="Myers E."/>
            <person name="Negre B."/>
            <person name="Newfeld S."/>
            <person name="Nielsen R."/>
            <person name="Noor M.A."/>
            <person name="O'Grady P."/>
            <person name="Pachter L."/>
            <person name="Papaceit M."/>
            <person name="Parisi M.J."/>
            <person name="Parisi M."/>
            <person name="Parts L."/>
            <person name="Pedersen J.S."/>
            <person name="Pesole G."/>
            <person name="Phillippy A.M."/>
            <person name="Ponting C.P."/>
            <person name="Pop M."/>
            <person name="Porcelli D."/>
            <person name="Powell J.R."/>
            <person name="Prohaska S."/>
            <person name="Pruitt K."/>
            <person name="Puig M."/>
            <person name="Quesneville H."/>
            <person name="Ram K.R."/>
            <person name="Rand D."/>
            <person name="Rasmussen M.D."/>
            <person name="Reed L.K."/>
            <person name="Reenan R."/>
            <person name="Reily A."/>
            <person name="Remington K.A."/>
            <person name="Rieger T.T."/>
            <person name="Ritchie M.G."/>
            <person name="Robin C."/>
            <person name="Rogers Y.H."/>
            <person name="Rohde C."/>
            <person name="Rozas J."/>
            <person name="Rubenfield M.J."/>
            <person name="Ruiz A."/>
            <person name="Russo S."/>
            <person name="Salzberg S.L."/>
            <person name="Sanchez-Gracia A."/>
            <person name="Saranga D.J."/>
            <person name="Sato H."/>
            <person name="Schaeffer S.W."/>
            <person name="Schatz M.C."/>
            <person name="Schlenke T."/>
            <person name="Schwartz R."/>
            <person name="Segarra C."/>
            <person name="Singh R.S."/>
            <person name="Sirot L."/>
            <person name="Sirota M."/>
            <person name="Sisneros N.B."/>
            <person name="Smith C.D."/>
            <person name="Smith T.F."/>
            <person name="Spieth J."/>
            <person name="Stage D.E."/>
            <person name="Stark A."/>
            <person name="Stephan W."/>
            <person name="Strausberg R.L."/>
            <person name="Strempel S."/>
            <person name="Sturgill D."/>
            <person name="Sutton G."/>
            <person name="Sutton G.G."/>
            <person name="Tao W."/>
            <person name="Teichmann S."/>
            <person name="Tobari Y.N."/>
            <person name="Tomimura Y."/>
            <person name="Tsolas J.M."/>
            <person name="Valente V.L."/>
            <person name="Venter E."/>
            <person name="Venter J.C."/>
            <person name="Vicario S."/>
            <person name="Vieira F.G."/>
            <person name="Vilella A.J."/>
            <person name="Villasante A."/>
            <person name="Walenz B."/>
            <person name="Wang J."/>
            <person name="Wasserman M."/>
            <person name="Watts T."/>
            <person name="Wilson D."/>
            <person name="Wilson R.K."/>
            <person name="Wing R.A."/>
            <person name="Wolfner M.F."/>
            <person name="Wong A."/>
            <person name="Wong G.K."/>
            <person name="Wu C.I."/>
            <person name="Wu G."/>
            <person name="Yamamoto D."/>
            <person name="Yang H.P."/>
            <person name="Yang S.P."/>
            <person name="Yorke J.A."/>
            <person name="Yoshida K."/>
            <person name="Zdobnov E."/>
            <person name="Zhang P."/>
            <person name="Zhang Y."/>
            <person name="Zimin A.V."/>
            <person name="Baldwin J."/>
            <person name="Abdouelleil A."/>
            <person name="Abdulkadir J."/>
            <person name="Abebe A."/>
            <person name="Abera B."/>
            <person name="Abreu J."/>
            <person name="Acer S.C."/>
            <person name="Aftuck L."/>
            <person name="Alexander A."/>
            <person name="An P."/>
            <person name="Anderson E."/>
            <person name="Anderson S."/>
            <person name="Arachi H."/>
            <person name="Azer M."/>
            <person name="Bachantsang P."/>
            <person name="Barry A."/>
            <person name="Bayul T."/>
            <person name="Berlin A."/>
            <person name="Bessette D."/>
            <person name="Bloom T."/>
            <person name="Blye J."/>
            <person name="Boguslavskiy L."/>
            <person name="Bonnet C."/>
            <person name="Boukhgalter B."/>
            <person name="Bourzgui I."/>
            <person name="Brown A."/>
            <person name="Cahill P."/>
            <person name="Channer S."/>
            <person name="Cheshatsang Y."/>
            <person name="Chuda L."/>
            <person name="Citroen M."/>
            <person name="Collymore A."/>
            <person name="Cooke P."/>
            <person name="Costello M."/>
            <person name="D'Aco K."/>
            <person name="Daza R."/>
            <person name="De Haan G."/>
            <person name="DeGray S."/>
            <person name="DeMaso C."/>
            <person name="Dhargay N."/>
            <person name="Dooley K."/>
            <person name="Dooley E."/>
            <person name="Doricent M."/>
            <person name="Dorje P."/>
            <person name="Dorjee K."/>
            <person name="Dupes A."/>
            <person name="Elong R."/>
            <person name="Falk J."/>
            <person name="Farina A."/>
            <person name="Faro S."/>
            <person name="Ferguson D."/>
            <person name="Fisher S."/>
            <person name="Foley C.D."/>
            <person name="Franke A."/>
            <person name="Friedrich D."/>
            <person name="Gadbois L."/>
            <person name="Gearin G."/>
            <person name="Gearin C.R."/>
            <person name="Giannoukos G."/>
            <person name="Goode T."/>
            <person name="Graham J."/>
            <person name="Grandbois E."/>
            <person name="Grewal S."/>
            <person name="Gyaltsen K."/>
            <person name="Hafez N."/>
            <person name="Hagos B."/>
            <person name="Hall J."/>
            <person name="Henson C."/>
            <person name="Hollinger A."/>
            <person name="Honan T."/>
            <person name="Huard M.D."/>
            <person name="Hughes L."/>
            <person name="Hurhula B."/>
            <person name="Husby M.E."/>
            <person name="Kamat A."/>
            <person name="Kanga B."/>
            <person name="Kashin S."/>
            <person name="Khazanovich D."/>
            <person name="Kisner P."/>
            <person name="Lance K."/>
            <person name="Lara M."/>
            <person name="Lee W."/>
            <person name="Lennon N."/>
            <person name="Letendre F."/>
            <person name="LeVine R."/>
            <person name="Lipovsky A."/>
            <person name="Liu X."/>
            <person name="Liu J."/>
            <person name="Liu S."/>
            <person name="Lokyitsang T."/>
            <person name="Lokyitsang Y."/>
            <person name="Lubonja R."/>
            <person name="Lui A."/>
            <person name="MacDonald P."/>
            <person name="Magnisalis V."/>
            <person name="Maru K."/>
            <person name="Matthews C."/>
            <person name="McCusker W."/>
            <person name="McDonough S."/>
            <person name="Mehta T."/>
            <person name="Meldrim J."/>
            <person name="Meneus L."/>
            <person name="Mihai O."/>
            <person name="Mihalev A."/>
            <person name="Mihova T."/>
            <person name="Mittelman R."/>
            <person name="Mlenga V."/>
            <person name="Montmayeur A."/>
            <person name="Mulrain L."/>
            <person name="Navidi A."/>
            <person name="Naylor J."/>
            <person name="Negash T."/>
            <person name="Nguyen T."/>
            <person name="Nguyen N."/>
            <person name="Nicol R."/>
            <person name="Norbu C."/>
            <person name="Norbu N."/>
            <person name="Novod N."/>
            <person name="O'Neill B."/>
            <person name="Osman S."/>
            <person name="Markiewicz E."/>
            <person name="Oyono O.L."/>
            <person name="Patti C."/>
            <person name="Phunkhang P."/>
            <person name="Pierre F."/>
            <person name="Priest M."/>
            <person name="Raghuraman S."/>
            <person name="Rege F."/>
            <person name="Reyes R."/>
            <person name="Rise C."/>
            <person name="Rogov P."/>
            <person name="Ross K."/>
            <person name="Ryan E."/>
            <person name="Settipalli S."/>
            <person name="Shea T."/>
            <person name="Sherpa N."/>
            <person name="Shi L."/>
            <person name="Shih D."/>
            <person name="Sparrow T."/>
            <person name="Spaulding J."/>
            <person name="Stalker J."/>
            <person name="Stange-Thomann N."/>
            <person name="Stavropoulos S."/>
            <person name="Stone C."/>
            <person name="Strader C."/>
            <person name="Tesfaye S."/>
            <person name="Thomson T."/>
            <person name="Thoulutsang Y."/>
            <person name="Thoulutsang D."/>
            <person name="Topham K."/>
            <person name="Topping I."/>
            <person name="Tsamla T."/>
            <person name="Vassiliev H."/>
            <person name="Vo A."/>
            <person name="Wangchuk T."/>
            <person name="Wangdi T."/>
            <person name="Weiand M."/>
            <person name="Wilkinson J."/>
            <person name="Wilson A."/>
            <person name="Yadav S."/>
            <person name="Young G."/>
            <person name="Yu Q."/>
            <person name="Zembek L."/>
            <person name="Zhong D."/>
            <person name="Zimmer A."/>
            <person name="Zwirko Z."/>
            <person name="Jaffe D.B."/>
            <person name="Alvarez P."/>
            <person name="Brockman W."/>
            <person name="Butler J."/>
            <person name="Chin C."/>
            <person name="Gnerre S."/>
            <person name="Grabherr M."/>
            <person name="Kleber M."/>
            <person name="Mauceli E."/>
            <person name="MacCallum I."/>
        </authorList>
    </citation>
    <scope>NUCLEOTIDE SEQUENCE [LARGE SCALE GENOMIC DNA]</scope>
    <source>
        <strain evidence="4">white501</strain>
    </source>
</reference>
<evidence type="ECO:0000259" key="2">
    <source>
        <dbReference type="Pfam" id="PF03151"/>
    </source>
</evidence>
<feature type="domain" description="Sugar phosphate transporter" evidence="2">
    <location>
        <begin position="13"/>
        <end position="109"/>
    </location>
</feature>
<dbReference type="AlphaFoldDB" id="B4R3T6"/>
<dbReference type="Proteomes" id="UP000000304">
    <property type="component" value="Chromosome X"/>
</dbReference>
<dbReference type="HOGENOM" id="CLU_1837206_0_0_1"/>
<gene>
    <name evidence="3" type="primary">Dsim\GD17541</name>
    <name evidence="3" type="ORF">Dsim_GD17541</name>
</gene>
<feature type="transmembrane region" description="Helical" evidence="1">
    <location>
        <begin position="44"/>
        <end position="64"/>
    </location>
</feature>
<dbReference type="STRING" id="7240.B4R3T6"/>
<name>B4R3T6_DROSI</name>
<proteinExistence type="predicted"/>
<dbReference type="OrthoDB" id="6418713at2759"/>
<keyword evidence="1" id="KW-0472">Membrane</keyword>
<organism evidence="3 4">
    <name type="scientific">Drosophila simulans</name>
    <name type="common">Fruit fly</name>
    <dbReference type="NCBI Taxonomy" id="7240"/>
    <lineage>
        <taxon>Eukaryota</taxon>
        <taxon>Metazoa</taxon>
        <taxon>Ecdysozoa</taxon>
        <taxon>Arthropoda</taxon>
        <taxon>Hexapoda</taxon>
        <taxon>Insecta</taxon>
        <taxon>Pterygota</taxon>
        <taxon>Neoptera</taxon>
        <taxon>Endopterygota</taxon>
        <taxon>Diptera</taxon>
        <taxon>Brachycera</taxon>
        <taxon>Muscomorpha</taxon>
        <taxon>Ephydroidea</taxon>
        <taxon>Drosophilidae</taxon>
        <taxon>Drosophila</taxon>
        <taxon>Sophophora</taxon>
    </lineage>
</organism>
<accession>B4R3T6</accession>
<dbReference type="EMBL" id="CM000366">
    <property type="protein sequence ID" value="EDX18554.1"/>
    <property type="molecule type" value="Genomic_DNA"/>
</dbReference>
<evidence type="ECO:0000256" key="1">
    <source>
        <dbReference type="SAM" id="Phobius"/>
    </source>
</evidence>
<evidence type="ECO:0000313" key="3">
    <source>
        <dbReference type="EMBL" id="EDX18554.1"/>
    </source>
</evidence>
<keyword evidence="1" id="KW-0812">Transmembrane</keyword>
<protein>
    <submittedName>
        <fullName evidence="3">GD17541</fullName>
    </submittedName>
</protein>
<keyword evidence="4" id="KW-1185">Reference proteome</keyword>
<feature type="transmembrane region" description="Helical" evidence="1">
    <location>
        <begin position="7"/>
        <end position="24"/>
    </location>
</feature>
<sequence length="140" mass="15872">MLGKRTGSRHIAVVLLMCLFWYVISSSNNVIGKMVLNEFPFPMTVTLVQLCSITLYSGPFFNLWRIRKYQDIPRPYYYRLIVPLALGKLLASVTSHISLWKVPVSYAHTGESSARRSSGSPTRQQNLCDVLGRKFPSGKM</sequence>
<feature type="transmembrane region" description="Helical" evidence="1">
    <location>
        <begin position="76"/>
        <end position="97"/>
    </location>
</feature>